<gene>
    <name evidence="1" type="ORF">S06H3_25514</name>
</gene>
<sequence length="199" mass="23825">LAFLHGNTGTGVHYKCKSYGYVNTLCEKCMTRFDPWKLLYPVKHKDYSADSLIKEQWNKLRYKLGQAYIFTIFGYSAPVTDIDARNLMLKEWKSNPTLPLAEMEIIDIKDEEKVEKSWKEFTFSHHHGIHQDIRHSFLWRYPRRSCDAFAAANLMCNPWKDNTFQDFKTIEELHNWIKPLLKEEDRYEQSKEPFKYMVK</sequence>
<feature type="non-terminal residue" evidence="1">
    <location>
        <position position="1"/>
    </location>
</feature>
<dbReference type="AlphaFoldDB" id="X1MVM5"/>
<evidence type="ECO:0000313" key="1">
    <source>
        <dbReference type="EMBL" id="GAI22061.1"/>
    </source>
</evidence>
<protein>
    <submittedName>
        <fullName evidence="1">Uncharacterized protein</fullName>
    </submittedName>
</protein>
<accession>X1MVM5</accession>
<name>X1MVM5_9ZZZZ</name>
<comment type="caution">
    <text evidence="1">The sequence shown here is derived from an EMBL/GenBank/DDBJ whole genome shotgun (WGS) entry which is preliminary data.</text>
</comment>
<dbReference type="EMBL" id="BARV01014695">
    <property type="protein sequence ID" value="GAI22061.1"/>
    <property type="molecule type" value="Genomic_DNA"/>
</dbReference>
<proteinExistence type="predicted"/>
<reference evidence="1" key="1">
    <citation type="journal article" date="2014" name="Front. Microbiol.">
        <title>High frequency of phylogenetically diverse reductive dehalogenase-homologous genes in deep subseafloor sedimentary metagenomes.</title>
        <authorList>
            <person name="Kawai M."/>
            <person name="Futagami T."/>
            <person name="Toyoda A."/>
            <person name="Takaki Y."/>
            <person name="Nishi S."/>
            <person name="Hori S."/>
            <person name="Arai W."/>
            <person name="Tsubouchi T."/>
            <person name="Morono Y."/>
            <person name="Uchiyama I."/>
            <person name="Ito T."/>
            <person name="Fujiyama A."/>
            <person name="Inagaki F."/>
            <person name="Takami H."/>
        </authorList>
    </citation>
    <scope>NUCLEOTIDE SEQUENCE</scope>
    <source>
        <strain evidence="1">Expedition CK06-06</strain>
    </source>
</reference>
<organism evidence="1">
    <name type="scientific">marine sediment metagenome</name>
    <dbReference type="NCBI Taxonomy" id="412755"/>
    <lineage>
        <taxon>unclassified sequences</taxon>
        <taxon>metagenomes</taxon>
        <taxon>ecological metagenomes</taxon>
    </lineage>
</organism>